<name>A0ABU5H0P6_9BACT</name>
<dbReference type="Proteomes" id="UP001291309">
    <property type="component" value="Unassembled WGS sequence"/>
</dbReference>
<sequence>MRSSVVRGCLALGVLAALSGCAGLRHQDALYQEAHRHVYPRPIEKVWPEVVKLVSSEGYPPRKGNQEFILLTEWRSDLQESRVVSSASRLYIEGHRVDRDTSVVRIFRQTIFTGDKGGMSARENRAGGSNLTVGAAGDISPFAEDPIQLNHMLGLTADHTSLTRGPAQMSRSVGRDGEMEWKLLQRVDFEAAKAIEARVTAREQQ</sequence>
<evidence type="ECO:0008006" key="3">
    <source>
        <dbReference type="Google" id="ProtNLM"/>
    </source>
</evidence>
<comment type="caution">
    <text evidence="1">The sequence shown here is derived from an EMBL/GenBank/DDBJ whole genome shotgun (WGS) entry which is preliminary data.</text>
</comment>
<evidence type="ECO:0000313" key="1">
    <source>
        <dbReference type="EMBL" id="MDY7226333.1"/>
    </source>
</evidence>
<organism evidence="1 2">
    <name type="scientific">Hyalangium rubrum</name>
    <dbReference type="NCBI Taxonomy" id="3103134"/>
    <lineage>
        <taxon>Bacteria</taxon>
        <taxon>Pseudomonadati</taxon>
        <taxon>Myxococcota</taxon>
        <taxon>Myxococcia</taxon>
        <taxon>Myxococcales</taxon>
        <taxon>Cystobacterineae</taxon>
        <taxon>Archangiaceae</taxon>
        <taxon>Hyalangium</taxon>
    </lineage>
</organism>
<proteinExistence type="predicted"/>
<evidence type="ECO:0000313" key="2">
    <source>
        <dbReference type="Proteomes" id="UP001291309"/>
    </source>
</evidence>
<dbReference type="RefSeq" id="WP_321545053.1">
    <property type="nucleotide sequence ID" value="NZ_JAXIVS010000002.1"/>
</dbReference>
<gene>
    <name evidence="1" type="ORF">SYV04_08050</name>
</gene>
<dbReference type="EMBL" id="JAXIVS010000002">
    <property type="protein sequence ID" value="MDY7226333.1"/>
    <property type="molecule type" value="Genomic_DNA"/>
</dbReference>
<protein>
    <recommendedName>
        <fullName evidence="3">Lipoprotein</fullName>
    </recommendedName>
</protein>
<reference evidence="1 2" key="1">
    <citation type="submission" date="2023-12" db="EMBL/GenBank/DDBJ databases">
        <title>the genome sequence of Hyalangium sp. s54d21.</title>
        <authorList>
            <person name="Zhang X."/>
        </authorList>
    </citation>
    <scope>NUCLEOTIDE SEQUENCE [LARGE SCALE GENOMIC DNA]</scope>
    <source>
        <strain evidence="2">s54d21</strain>
    </source>
</reference>
<accession>A0ABU5H0P6</accession>
<dbReference type="PROSITE" id="PS51257">
    <property type="entry name" value="PROKAR_LIPOPROTEIN"/>
    <property type="match status" value="1"/>
</dbReference>
<keyword evidence="2" id="KW-1185">Reference proteome</keyword>